<feature type="transmembrane region" description="Helical" evidence="9">
    <location>
        <begin position="388"/>
        <end position="405"/>
    </location>
</feature>
<dbReference type="Gene3D" id="3.10.580.20">
    <property type="match status" value="1"/>
</dbReference>
<dbReference type="SUPFAM" id="SSF81340">
    <property type="entry name" value="Clc chloride channel"/>
    <property type="match status" value="1"/>
</dbReference>
<dbReference type="GO" id="GO:0005783">
    <property type="term" value="C:endoplasmic reticulum"/>
    <property type="evidence" value="ECO:0007669"/>
    <property type="project" value="TreeGrafter"/>
</dbReference>
<keyword evidence="5 9" id="KW-0406">Ion transport</keyword>
<dbReference type="PANTHER" id="PTHR45711:SF9">
    <property type="entry name" value="ANION_PROTON EXCHANGE TRANSPORTER GEF1"/>
    <property type="match status" value="1"/>
</dbReference>
<dbReference type="PANTHER" id="PTHR45711">
    <property type="entry name" value="CHLORIDE CHANNEL PROTEIN"/>
    <property type="match status" value="1"/>
</dbReference>
<evidence type="ECO:0000259" key="11">
    <source>
        <dbReference type="PROSITE" id="PS51371"/>
    </source>
</evidence>
<dbReference type="Gene3D" id="1.10.3080.10">
    <property type="entry name" value="Clc chloride channel"/>
    <property type="match status" value="1"/>
</dbReference>
<comment type="caution">
    <text evidence="9">Lacks conserved residue(s) required for the propagation of feature annotation.</text>
</comment>
<dbReference type="InterPro" id="IPR046342">
    <property type="entry name" value="CBS_dom_sf"/>
</dbReference>
<dbReference type="GO" id="GO:0006878">
    <property type="term" value="P:intracellular copper ion homeostasis"/>
    <property type="evidence" value="ECO:0007669"/>
    <property type="project" value="TreeGrafter"/>
</dbReference>
<feature type="compositionally biased region" description="Polar residues" evidence="10">
    <location>
        <begin position="75"/>
        <end position="84"/>
    </location>
</feature>
<gene>
    <name evidence="12" type="ORF">AAP_05564</name>
</gene>
<keyword evidence="3 9" id="KW-0812">Transmembrane</keyword>
<evidence type="ECO:0000256" key="7">
    <source>
        <dbReference type="ARBA" id="ARBA00023214"/>
    </source>
</evidence>
<feature type="compositionally biased region" description="Low complexity" evidence="10">
    <location>
        <begin position="29"/>
        <end position="46"/>
    </location>
</feature>
<dbReference type="SUPFAM" id="SSF54631">
    <property type="entry name" value="CBS-domain pair"/>
    <property type="match status" value="1"/>
</dbReference>
<feature type="region of interest" description="Disordered" evidence="10">
    <location>
        <begin position="927"/>
        <end position="957"/>
    </location>
</feature>
<dbReference type="GO" id="GO:0006879">
    <property type="term" value="P:intracellular iron ion homeostasis"/>
    <property type="evidence" value="ECO:0007669"/>
    <property type="project" value="TreeGrafter"/>
</dbReference>
<dbReference type="GO" id="GO:0000324">
    <property type="term" value="C:fungal-type vacuole"/>
    <property type="evidence" value="ECO:0007669"/>
    <property type="project" value="TreeGrafter"/>
</dbReference>
<keyword evidence="7 9" id="KW-0868">Chloride</keyword>
<feature type="compositionally biased region" description="Basic and acidic residues" evidence="10">
    <location>
        <begin position="928"/>
        <end position="944"/>
    </location>
</feature>
<comment type="caution">
    <text evidence="12">The sequence shown here is derived from an EMBL/GenBank/DDBJ whole genome shotgun (WGS) entry which is preliminary data.</text>
</comment>
<keyword evidence="6 9" id="KW-0472">Membrane</keyword>
<dbReference type="CDD" id="cd04591">
    <property type="entry name" value="CBS_pair_voltage-gated_CLC_euk_bac"/>
    <property type="match status" value="1"/>
</dbReference>
<comment type="subcellular location">
    <subcellularLocation>
        <location evidence="1 9">Membrane</location>
        <topology evidence="1 9">Multi-pass membrane protein</topology>
    </subcellularLocation>
</comment>
<dbReference type="OrthoDB" id="44789at2759"/>
<feature type="transmembrane region" description="Helical" evidence="9">
    <location>
        <begin position="352"/>
        <end position="376"/>
    </location>
</feature>
<dbReference type="PRINTS" id="PR00762">
    <property type="entry name" value="CLCHANNEL"/>
</dbReference>
<evidence type="ECO:0000256" key="9">
    <source>
        <dbReference type="RuleBase" id="RU361221"/>
    </source>
</evidence>
<dbReference type="GO" id="GO:0005769">
    <property type="term" value="C:early endosome"/>
    <property type="evidence" value="ECO:0007669"/>
    <property type="project" value="TreeGrafter"/>
</dbReference>
<feature type="transmembrane region" description="Helical" evidence="9">
    <location>
        <begin position="520"/>
        <end position="539"/>
    </location>
</feature>
<reference evidence="12 13" key="1">
    <citation type="journal article" date="2016" name="Genome Biol. Evol.">
        <title>Divergent and convergent evolution of fungal pathogenicity.</title>
        <authorList>
            <person name="Shang Y."/>
            <person name="Xiao G."/>
            <person name="Zheng P."/>
            <person name="Cen K."/>
            <person name="Zhan S."/>
            <person name="Wang C."/>
        </authorList>
    </citation>
    <scope>NUCLEOTIDE SEQUENCE [LARGE SCALE GENOMIC DNA]</scope>
    <source>
        <strain evidence="12 13">ARSEF 7405</strain>
    </source>
</reference>
<dbReference type="InterPro" id="IPR001807">
    <property type="entry name" value="ClC"/>
</dbReference>
<keyword evidence="4 9" id="KW-1133">Transmembrane helix</keyword>
<evidence type="ECO:0000256" key="10">
    <source>
        <dbReference type="SAM" id="MobiDB-lite"/>
    </source>
</evidence>
<dbReference type="Proteomes" id="UP000242877">
    <property type="component" value="Unassembled WGS sequence"/>
</dbReference>
<feature type="domain" description="CBS" evidence="11">
    <location>
        <begin position="806"/>
        <end position="861"/>
    </location>
</feature>
<evidence type="ECO:0000256" key="8">
    <source>
        <dbReference type="PROSITE-ProRule" id="PRU00703"/>
    </source>
</evidence>
<proteinExistence type="inferred from homology"/>
<dbReference type="InterPro" id="IPR000644">
    <property type="entry name" value="CBS_dom"/>
</dbReference>
<keyword evidence="8" id="KW-0129">CBS domain</keyword>
<feature type="transmembrane region" description="Helical" evidence="9">
    <location>
        <begin position="250"/>
        <end position="268"/>
    </location>
</feature>
<dbReference type="GO" id="GO:0005886">
    <property type="term" value="C:plasma membrane"/>
    <property type="evidence" value="ECO:0007669"/>
    <property type="project" value="TreeGrafter"/>
</dbReference>
<feature type="compositionally biased region" description="Low complexity" evidence="10">
    <location>
        <begin position="1"/>
        <end position="17"/>
    </location>
</feature>
<feature type="transmembrane region" description="Helical" evidence="9">
    <location>
        <begin position="467"/>
        <end position="486"/>
    </location>
</feature>
<evidence type="ECO:0000256" key="4">
    <source>
        <dbReference type="ARBA" id="ARBA00022989"/>
    </source>
</evidence>
<evidence type="ECO:0000313" key="12">
    <source>
        <dbReference type="EMBL" id="KZZ87481.1"/>
    </source>
</evidence>
<dbReference type="InterPro" id="IPR014743">
    <property type="entry name" value="Cl-channel_core"/>
</dbReference>
<evidence type="ECO:0000256" key="3">
    <source>
        <dbReference type="ARBA" id="ARBA00022692"/>
    </source>
</evidence>
<evidence type="ECO:0000256" key="6">
    <source>
        <dbReference type="ARBA" id="ARBA00023136"/>
    </source>
</evidence>
<dbReference type="CDD" id="cd03684">
    <property type="entry name" value="ClC_3_like"/>
    <property type="match status" value="1"/>
</dbReference>
<feature type="region of interest" description="Disordered" evidence="10">
    <location>
        <begin position="1"/>
        <end position="84"/>
    </location>
</feature>
<dbReference type="GO" id="GO:0005247">
    <property type="term" value="F:voltage-gated chloride channel activity"/>
    <property type="evidence" value="ECO:0007669"/>
    <property type="project" value="TreeGrafter"/>
</dbReference>
<name>A0A167VG50_9EURO</name>
<dbReference type="GO" id="GO:0005794">
    <property type="term" value="C:Golgi apparatus"/>
    <property type="evidence" value="ECO:0007669"/>
    <property type="project" value="TreeGrafter"/>
</dbReference>
<dbReference type="EMBL" id="AZGZ01000033">
    <property type="protein sequence ID" value="KZZ87481.1"/>
    <property type="molecule type" value="Genomic_DNA"/>
</dbReference>
<evidence type="ECO:0000256" key="1">
    <source>
        <dbReference type="ARBA" id="ARBA00004141"/>
    </source>
</evidence>
<accession>A0A167VG50</accession>
<dbReference type="AlphaFoldDB" id="A0A167VG50"/>
<protein>
    <recommendedName>
        <fullName evidence="9">Chloride channel protein</fullName>
    </recommendedName>
</protein>
<comment type="similarity">
    <text evidence="9">Belongs to the chloride channel (TC 2.A.49) family.</text>
</comment>
<dbReference type="Gene3D" id="3.90.1280.20">
    <property type="match status" value="1"/>
</dbReference>
<dbReference type="FunFam" id="1.10.3080.10:FF:000011">
    <property type="entry name" value="Chloride channel protein"/>
    <property type="match status" value="1"/>
</dbReference>
<evidence type="ECO:0000256" key="5">
    <source>
        <dbReference type="ARBA" id="ARBA00023065"/>
    </source>
</evidence>
<dbReference type="PROSITE" id="PS51371">
    <property type="entry name" value="CBS"/>
    <property type="match status" value="1"/>
</dbReference>
<dbReference type="Pfam" id="PF00654">
    <property type="entry name" value="Voltage_CLC"/>
    <property type="match status" value="1"/>
</dbReference>
<keyword evidence="2 9" id="KW-0813">Transport</keyword>
<feature type="transmembrane region" description="Helical" evidence="9">
    <location>
        <begin position="274"/>
        <end position="296"/>
    </location>
</feature>
<feature type="transmembrane region" description="Helical" evidence="9">
    <location>
        <begin position="426"/>
        <end position="447"/>
    </location>
</feature>
<dbReference type="Pfam" id="PF00571">
    <property type="entry name" value="CBS"/>
    <property type="match status" value="1"/>
</dbReference>
<feature type="transmembrane region" description="Helical" evidence="9">
    <location>
        <begin position="184"/>
        <end position="204"/>
    </location>
</feature>
<evidence type="ECO:0000256" key="2">
    <source>
        <dbReference type="ARBA" id="ARBA00022448"/>
    </source>
</evidence>
<dbReference type="VEuPathDB" id="FungiDB:AAP_05564"/>
<evidence type="ECO:0000313" key="13">
    <source>
        <dbReference type="Proteomes" id="UP000242877"/>
    </source>
</evidence>
<sequence length="957" mass="105670">MPTPASSSSHASQAPFSDVTGTARPPLTSSNRRSSVASSARTRAGSWQSHRHSQQSDRRGSLPDQLTQQQQQQQDSNSSPSHNEALTEKFGKIKRYEDFSTIDWVQDAVYEEARRRIARRHAGPTPVNRLPRGTDIDIDVDDDLRGSGGIIAKCWSSWNSFWRQPGSFGWRHKVYESYDAGQRWVVITLVGAAIGLISAVLNIITEWLSDIKIGYCETGWYLNENFCCWGEEEGHCPQWKHWSRFSVANYFIYAIWAVLMAFCAGALVNTFEPYAAGSGISEIKVIVAGFVMKGFLGARTLAIKSITLPLSIGSGLSVGKEGPSVHFAACTGNVISGWFEKYCRNKAKTREILTASSAAGVAVAFGSPIGGVLFSLEEVASYFPLQTLWRSYYCALVAVFVLSLMNPFRTGQLVMFQVKYDRTWHLFELIFFILLGVFGGLYGAFVIKWNLRATAFRKKYLSAHPVMEATVLVGLTALVCYPNSFLRINMTEMMEILFAECEKNSGGLDGICERRNRWRIVISLFFATLIRILLLIISYGCKVPAGIFVPSMAIGASFGRMIGIMAQSLQESFADSRIFSSCQPDVPCITPGTYAFLGAGAALSGIMHLTISVTVIMFELTGATTYILPTMIVVGVTKVVGDLLGPGGGIADRMITVNGLPFLDNKETYVFGAPVSHAMTRQLTVIPATSMTLRDLQSLLNNRDPVTNEKTPQYQGWPVVLDKKSRLLVGWIGRMELTYAIDKTLSGADSYVAVEGTSRCRFIPHREVLERGVADDAGDDDDDDDDLYAAAIVPDASDIIDFSPYVDRAPISVHPALPLETAVEMFKKLGPRVILVEHQGRLSGLLTVKDLLKYKFQTEAEEAPGSANENEEGVIEKYAAKMLQYIGRLLRRMKIWRAPDHTGYSHVRMDSSAESSRLSLTDDVGLDVIHEQDDSEGPRSDNDGRQNLNAWPGTRES</sequence>
<organism evidence="12 13">
    <name type="scientific">Ascosphaera apis ARSEF 7405</name>
    <dbReference type="NCBI Taxonomy" id="392613"/>
    <lineage>
        <taxon>Eukaryota</taxon>
        <taxon>Fungi</taxon>
        <taxon>Dikarya</taxon>
        <taxon>Ascomycota</taxon>
        <taxon>Pezizomycotina</taxon>
        <taxon>Eurotiomycetes</taxon>
        <taxon>Eurotiomycetidae</taxon>
        <taxon>Onygenales</taxon>
        <taxon>Ascosphaeraceae</taxon>
        <taxon>Ascosphaera</taxon>
    </lineage>
</organism>
<keyword evidence="13" id="KW-1185">Reference proteome</keyword>